<dbReference type="EMBL" id="BGPR01014740">
    <property type="protein sequence ID" value="GBN66504.1"/>
    <property type="molecule type" value="Genomic_DNA"/>
</dbReference>
<comment type="caution">
    <text evidence="1">The sequence shown here is derived from an EMBL/GenBank/DDBJ whole genome shotgun (WGS) entry which is preliminary data.</text>
</comment>
<evidence type="ECO:0000313" key="1">
    <source>
        <dbReference type="EMBL" id="GBN66504.1"/>
    </source>
</evidence>
<name>A0A4Y2QT04_ARAVE</name>
<sequence length="156" mass="17921">MTVMNLLLTSRKSLLLPECKPAQELQARVVSIQAVSALSKCSIAEDHFEHCIVAKENCPLSSIPFLSGSQQFADLQKPCLWPNLTEEKLHKAEKRMKRERIHQMLQIIWMHIDCRYHLCTETASDALRLIWCSVPDACISFKEINRVFRGISELKN</sequence>
<organism evidence="1 2">
    <name type="scientific">Araneus ventricosus</name>
    <name type="common">Orbweaver spider</name>
    <name type="synonym">Epeira ventricosa</name>
    <dbReference type="NCBI Taxonomy" id="182803"/>
    <lineage>
        <taxon>Eukaryota</taxon>
        <taxon>Metazoa</taxon>
        <taxon>Ecdysozoa</taxon>
        <taxon>Arthropoda</taxon>
        <taxon>Chelicerata</taxon>
        <taxon>Arachnida</taxon>
        <taxon>Araneae</taxon>
        <taxon>Araneomorphae</taxon>
        <taxon>Entelegynae</taxon>
        <taxon>Araneoidea</taxon>
        <taxon>Araneidae</taxon>
        <taxon>Araneus</taxon>
    </lineage>
</organism>
<proteinExistence type="predicted"/>
<gene>
    <name evidence="1" type="ORF">AVEN_263537_1</name>
</gene>
<protein>
    <submittedName>
        <fullName evidence="1">Uncharacterized protein</fullName>
    </submittedName>
</protein>
<keyword evidence="2" id="KW-1185">Reference proteome</keyword>
<dbReference type="AlphaFoldDB" id="A0A4Y2QT04"/>
<dbReference type="Proteomes" id="UP000499080">
    <property type="component" value="Unassembled WGS sequence"/>
</dbReference>
<reference evidence="1 2" key="1">
    <citation type="journal article" date="2019" name="Sci. Rep.">
        <title>Orb-weaving spider Araneus ventricosus genome elucidates the spidroin gene catalogue.</title>
        <authorList>
            <person name="Kono N."/>
            <person name="Nakamura H."/>
            <person name="Ohtoshi R."/>
            <person name="Moran D.A.P."/>
            <person name="Shinohara A."/>
            <person name="Yoshida Y."/>
            <person name="Fujiwara M."/>
            <person name="Mori M."/>
            <person name="Tomita M."/>
            <person name="Arakawa K."/>
        </authorList>
    </citation>
    <scope>NUCLEOTIDE SEQUENCE [LARGE SCALE GENOMIC DNA]</scope>
</reference>
<evidence type="ECO:0000313" key="2">
    <source>
        <dbReference type="Proteomes" id="UP000499080"/>
    </source>
</evidence>
<dbReference type="OrthoDB" id="6436962at2759"/>
<accession>A0A4Y2QT04</accession>